<feature type="transmembrane region" description="Helical" evidence="1">
    <location>
        <begin position="99"/>
        <end position="123"/>
    </location>
</feature>
<accession>A0A804L279</accession>
<gene>
    <name evidence="2" type="ORF">GSMUA_333150.1</name>
</gene>
<feature type="transmembrane region" description="Helical" evidence="1">
    <location>
        <begin position="233"/>
        <end position="256"/>
    </location>
</feature>
<dbReference type="AlphaFoldDB" id="A0A804L279"/>
<keyword evidence="4" id="KW-1185">Reference proteome</keyword>
<evidence type="ECO:0000256" key="1">
    <source>
        <dbReference type="SAM" id="Phobius"/>
    </source>
</evidence>
<dbReference type="PANTHER" id="PTHR33133:SF1">
    <property type="entry name" value="EXPRESSED PROTEIN-RELATED"/>
    <property type="match status" value="1"/>
</dbReference>
<dbReference type="GO" id="GO:0016020">
    <property type="term" value="C:membrane"/>
    <property type="evidence" value="ECO:0000318"/>
    <property type="project" value="GO_Central"/>
</dbReference>
<dbReference type="OrthoDB" id="777403at2759"/>
<feature type="transmembrane region" description="Helical" evidence="1">
    <location>
        <begin position="144"/>
        <end position="165"/>
    </location>
</feature>
<keyword evidence="1" id="KW-0812">Transmembrane</keyword>
<feature type="transmembrane region" description="Helical" evidence="1">
    <location>
        <begin position="268"/>
        <end position="293"/>
    </location>
</feature>
<protein>
    <submittedName>
        <fullName evidence="2">(wild Malaysian banana) hypothetical protein</fullName>
    </submittedName>
</protein>
<feature type="transmembrane region" description="Helical" evidence="1">
    <location>
        <begin position="34"/>
        <end position="56"/>
    </location>
</feature>
<proteinExistence type="predicted"/>
<evidence type="ECO:0000313" key="3">
    <source>
        <dbReference type="EnsemblPlants" id="Ma10_p30780.1"/>
    </source>
</evidence>
<dbReference type="InParanoid" id="A0A804L279"/>
<dbReference type="Gramene" id="Ma10_t30780.1">
    <property type="protein sequence ID" value="Ma10_p30780.1"/>
    <property type="gene ID" value="Ma10_g30780"/>
</dbReference>
<name>A0A804L279_MUSAM</name>
<dbReference type="KEGG" id="mus:103970005"/>
<evidence type="ECO:0000313" key="4">
    <source>
        <dbReference type="Proteomes" id="UP000012960"/>
    </source>
</evidence>
<feature type="transmembrane region" description="Helical" evidence="1">
    <location>
        <begin position="177"/>
        <end position="196"/>
    </location>
</feature>
<organism evidence="3 4">
    <name type="scientific">Musa acuminata subsp. malaccensis</name>
    <name type="common">Wild banana</name>
    <name type="synonym">Musa malaccensis</name>
    <dbReference type="NCBI Taxonomy" id="214687"/>
    <lineage>
        <taxon>Eukaryota</taxon>
        <taxon>Viridiplantae</taxon>
        <taxon>Streptophyta</taxon>
        <taxon>Embryophyta</taxon>
        <taxon>Tracheophyta</taxon>
        <taxon>Spermatophyta</taxon>
        <taxon>Magnoliopsida</taxon>
        <taxon>Liliopsida</taxon>
        <taxon>Zingiberales</taxon>
        <taxon>Musaceae</taxon>
        <taxon>Musa</taxon>
    </lineage>
</organism>
<evidence type="ECO:0000313" key="2">
    <source>
        <dbReference type="EMBL" id="CAG1855089.1"/>
    </source>
</evidence>
<dbReference type="EnsemblPlants" id="Ma10_t30780.1">
    <property type="protein sequence ID" value="Ma10_p30780.1"/>
    <property type="gene ID" value="Ma10_g30780"/>
</dbReference>
<sequence length="319" mass="35059">MGFSSKAMAASSDPLGVLQILWESLHLPIKSGQLFFPILLLSLLSSSLLFFCYFSIAPIPLDLVSKISILLEETNHRPPDLLLDIERDLRDFAGLATSITLFFFFSSLFLVLATLYTFAMAYSNRNITPKDLLLRIARRWYQTMITRLYVVLLTAGLGLLSSLGVGTAKLVSDGSSAAFSFGLSLAGLLLLLYLYLLTRWSMSLVIAAVEETWGIGALSWSVELYIGNKKRGIVLTLMLLAIKVAIYGAFAAVMMASGPPQPTEAPMAIVYIVAAADALWDLYSMAVYTVFYYECRKSHGLEYTGLHAALVRVNAVVVH</sequence>
<keyword evidence="1" id="KW-1133">Transmembrane helix</keyword>
<reference evidence="2" key="1">
    <citation type="submission" date="2021-03" db="EMBL/GenBank/DDBJ databases">
        <authorList>
            <consortium name="Genoscope - CEA"/>
            <person name="William W."/>
        </authorList>
    </citation>
    <scope>NUCLEOTIDE SEQUENCE</scope>
    <source>
        <strain evidence="2">Doubled-haploid Pahang</strain>
    </source>
</reference>
<keyword evidence="1" id="KW-0472">Membrane</keyword>
<dbReference type="PANTHER" id="PTHR33133">
    <property type="entry name" value="OS08G0107100 PROTEIN-RELATED"/>
    <property type="match status" value="1"/>
</dbReference>
<dbReference type="Proteomes" id="UP000012960">
    <property type="component" value="Unplaced"/>
</dbReference>
<dbReference type="OMA" id="MSALLMF"/>
<reference evidence="3" key="2">
    <citation type="submission" date="2021-05" db="UniProtKB">
        <authorList>
            <consortium name="EnsemblPlants"/>
        </authorList>
    </citation>
    <scope>IDENTIFICATION</scope>
    <source>
        <strain evidence="3">subsp. malaccensis</strain>
    </source>
</reference>
<dbReference type="EMBL" id="HG996476">
    <property type="protein sequence ID" value="CAG1855089.1"/>
    <property type="molecule type" value="Genomic_DNA"/>
</dbReference>